<name>K8PIU7_9BRAD</name>
<dbReference type="HOGENOM" id="CLU_172360_0_0_5"/>
<dbReference type="eggNOG" id="ENOG5032Y66">
    <property type="taxonomic scope" value="Bacteria"/>
</dbReference>
<protein>
    <submittedName>
        <fullName evidence="1">Uncharacterized protein</fullName>
    </submittedName>
</protein>
<proteinExistence type="predicted"/>
<reference evidence="1 2" key="1">
    <citation type="submission" date="2012-04" db="EMBL/GenBank/DDBJ databases">
        <title>The Genome Sequence of Afipia broomeae ATCC 49717.</title>
        <authorList>
            <consortium name="The Broad Institute Genome Sequencing Platform"/>
            <person name="Earl A."/>
            <person name="Ward D."/>
            <person name="Feldgarden M."/>
            <person name="Gevers D."/>
            <person name="Huys G."/>
            <person name="Walker B."/>
            <person name="Young S.K."/>
            <person name="Zeng Q."/>
            <person name="Gargeya S."/>
            <person name="Fitzgerald M."/>
            <person name="Haas B."/>
            <person name="Abouelleil A."/>
            <person name="Alvarado L."/>
            <person name="Arachchi H.M."/>
            <person name="Berlin A."/>
            <person name="Chapman S.B."/>
            <person name="Goldberg J."/>
            <person name="Griggs A."/>
            <person name="Gujja S."/>
            <person name="Hansen M."/>
            <person name="Howarth C."/>
            <person name="Imamovic A."/>
            <person name="Larimer J."/>
            <person name="McCowen C."/>
            <person name="Montmayeur A."/>
            <person name="Murphy C."/>
            <person name="Neiman D."/>
            <person name="Pearson M."/>
            <person name="Priest M."/>
            <person name="Roberts A."/>
            <person name="Saif S."/>
            <person name="Shea T."/>
            <person name="Sisk P."/>
            <person name="Sykes S."/>
            <person name="Wortman J."/>
            <person name="Nusbaum C."/>
            <person name="Birren B."/>
        </authorList>
    </citation>
    <scope>NUCLEOTIDE SEQUENCE [LARGE SCALE GENOMIC DNA]</scope>
    <source>
        <strain evidence="1 2">ATCC 49717</strain>
    </source>
</reference>
<accession>K8PIU7</accession>
<comment type="caution">
    <text evidence="1">The sequence shown here is derived from an EMBL/GenBank/DDBJ whole genome shotgun (WGS) entry which is preliminary data.</text>
</comment>
<evidence type="ECO:0000313" key="2">
    <source>
        <dbReference type="Proteomes" id="UP000001096"/>
    </source>
</evidence>
<keyword evidence="2" id="KW-1185">Reference proteome</keyword>
<gene>
    <name evidence="1" type="ORF">HMPREF9695_00553</name>
</gene>
<dbReference type="Proteomes" id="UP000001096">
    <property type="component" value="Unassembled WGS sequence"/>
</dbReference>
<sequence length="73" mass="8749">MKSPRDLATRLRQRKDDGYLRETFTLPRRDARLKAREFLTKYPKAAYMTEVESWRELPNDAIEFTMKRLPSAD</sequence>
<organism evidence="1 2">
    <name type="scientific">Afipia broomeae ATCC 49717</name>
    <dbReference type="NCBI Taxonomy" id="883078"/>
    <lineage>
        <taxon>Bacteria</taxon>
        <taxon>Pseudomonadati</taxon>
        <taxon>Pseudomonadota</taxon>
        <taxon>Alphaproteobacteria</taxon>
        <taxon>Hyphomicrobiales</taxon>
        <taxon>Nitrobacteraceae</taxon>
        <taxon>Afipia</taxon>
    </lineage>
</organism>
<dbReference type="RefSeq" id="WP_006019260.1">
    <property type="nucleotide sequence ID" value="NZ_KB375282.1"/>
</dbReference>
<dbReference type="EMBL" id="AGWX01000001">
    <property type="protein sequence ID" value="EKS41461.1"/>
    <property type="molecule type" value="Genomic_DNA"/>
</dbReference>
<dbReference type="AlphaFoldDB" id="K8PIU7"/>
<evidence type="ECO:0000313" key="1">
    <source>
        <dbReference type="EMBL" id="EKS41461.1"/>
    </source>
</evidence>